<evidence type="ECO:0000256" key="1">
    <source>
        <dbReference type="ARBA" id="ARBA00022737"/>
    </source>
</evidence>
<reference evidence="3" key="2">
    <citation type="submission" date="2015-01" db="EMBL/GenBank/DDBJ databases">
        <title>Evolutionary Origins and Diversification of the Mycorrhizal Mutualists.</title>
        <authorList>
            <consortium name="DOE Joint Genome Institute"/>
            <consortium name="Mycorrhizal Genomics Consortium"/>
            <person name="Kohler A."/>
            <person name="Kuo A."/>
            <person name="Nagy L.G."/>
            <person name="Floudas D."/>
            <person name="Copeland A."/>
            <person name="Barry K.W."/>
            <person name="Cichocki N."/>
            <person name="Veneault-Fourrey C."/>
            <person name="LaButti K."/>
            <person name="Lindquist E.A."/>
            <person name="Lipzen A."/>
            <person name="Lundell T."/>
            <person name="Morin E."/>
            <person name="Murat C."/>
            <person name="Riley R."/>
            <person name="Ohm R."/>
            <person name="Sun H."/>
            <person name="Tunlid A."/>
            <person name="Henrissat B."/>
            <person name="Grigoriev I.V."/>
            <person name="Hibbett D.S."/>
            <person name="Martin F."/>
        </authorList>
    </citation>
    <scope>NUCLEOTIDE SEQUENCE [LARGE SCALE GENOMIC DNA]</scope>
    <source>
        <strain evidence="3">Zn</strain>
    </source>
</reference>
<proteinExistence type="predicted"/>
<evidence type="ECO:0008006" key="4">
    <source>
        <dbReference type="Google" id="ProtNLM"/>
    </source>
</evidence>
<accession>A0A0C3HVR8</accession>
<evidence type="ECO:0000313" key="2">
    <source>
        <dbReference type="EMBL" id="KIN06337.1"/>
    </source>
</evidence>
<sequence>MLDLSLMNKIQARPPPLENLAGAFNSFFSHKQRVGESVNSLQAQHALRTLRYLRDKNRGDEAFGLCLEDLRCAAKVLANICDDSPRDTLSAHYELAKEVFDDISARILRSGEGLSHLDVKSFLMVLVKSGESLQARQLLQEFTGSNVDLVGQTPRAKHLRRFWTLVMEGFSREEDENELLKTAEMAEKAGLHFGQKFHEVMTVFYGERDNIEETKRWFSRPLSKDVYPSPKALSKILHFCIRNNELHWSKSVFRELLENNPQKETWDIALQWAAGGLGKGVEDVERMLETMIRHDKERNTGRPDASTINGLVNLAMSVNDSYLAERYIVLGAKFGIRPNSQTYILQMNYRISAGDLSGAGAAYTSLQSEEIRDNEDLPAINKYVRALCATKEPNYDLIMSVTSDLDERGARLEATTVSTLCMVHLSRGELQEIIDLLQTHAFHYSLSERTLIRDDFLAYCLNRENTVSKVWEAYTIFRQIFQETDIACFEGIASFADRESLDIVHNMLKMDSTIEPNTKLYNSLMLAYASCGDSSKALSYWDNITLSSEGPSYKSLEIVFLACRGKAFGEKIARSIWDKMRRMDIEITPQVFVAYLGALAGNSQLEEAKELVERAEKEFGLNPTITMIGTLYNNIPGQNRKDLVEKWAKDLYPAIWVGLEGFGQLTAKEGHRLFRMPKEEIKA</sequence>
<keyword evidence="1" id="KW-0677">Repeat</keyword>
<dbReference type="STRING" id="913774.A0A0C3HVR8"/>
<name>A0A0C3HVR8_OIDMZ</name>
<feature type="non-terminal residue" evidence="2">
    <location>
        <position position="683"/>
    </location>
</feature>
<organism evidence="2 3">
    <name type="scientific">Oidiodendron maius (strain Zn)</name>
    <dbReference type="NCBI Taxonomy" id="913774"/>
    <lineage>
        <taxon>Eukaryota</taxon>
        <taxon>Fungi</taxon>
        <taxon>Dikarya</taxon>
        <taxon>Ascomycota</taxon>
        <taxon>Pezizomycotina</taxon>
        <taxon>Leotiomycetes</taxon>
        <taxon>Leotiomycetes incertae sedis</taxon>
        <taxon>Myxotrichaceae</taxon>
        <taxon>Oidiodendron</taxon>
    </lineage>
</organism>
<dbReference type="InParanoid" id="A0A0C3HVR8"/>
<protein>
    <recommendedName>
        <fullName evidence="4">Pentacotripeptide-repeat region of PRORP domain-containing protein</fullName>
    </recommendedName>
</protein>
<dbReference type="PANTHER" id="PTHR47447">
    <property type="entry name" value="OS03G0856100 PROTEIN"/>
    <property type="match status" value="1"/>
</dbReference>
<dbReference type="Gene3D" id="1.25.40.10">
    <property type="entry name" value="Tetratricopeptide repeat domain"/>
    <property type="match status" value="2"/>
</dbReference>
<gene>
    <name evidence="2" type="ORF">OIDMADRAFT_90600</name>
</gene>
<dbReference type="OrthoDB" id="185373at2759"/>
<keyword evidence="3" id="KW-1185">Reference proteome</keyword>
<dbReference type="EMBL" id="KN832871">
    <property type="protein sequence ID" value="KIN06337.1"/>
    <property type="molecule type" value="Genomic_DNA"/>
</dbReference>
<dbReference type="PANTHER" id="PTHR47447:SF17">
    <property type="entry name" value="OS12G0638900 PROTEIN"/>
    <property type="match status" value="1"/>
</dbReference>
<dbReference type="HOGENOM" id="CLU_019319_0_0_1"/>
<dbReference type="AlphaFoldDB" id="A0A0C3HVR8"/>
<dbReference type="Proteomes" id="UP000054321">
    <property type="component" value="Unassembled WGS sequence"/>
</dbReference>
<reference evidence="2 3" key="1">
    <citation type="submission" date="2014-04" db="EMBL/GenBank/DDBJ databases">
        <authorList>
            <consortium name="DOE Joint Genome Institute"/>
            <person name="Kuo A."/>
            <person name="Martino E."/>
            <person name="Perotto S."/>
            <person name="Kohler A."/>
            <person name="Nagy L.G."/>
            <person name="Floudas D."/>
            <person name="Copeland A."/>
            <person name="Barry K.W."/>
            <person name="Cichocki N."/>
            <person name="Veneault-Fourrey C."/>
            <person name="LaButti K."/>
            <person name="Lindquist E.A."/>
            <person name="Lipzen A."/>
            <person name="Lundell T."/>
            <person name="Morin E."/>
            <person name="Murat C."/>
            <person name="Sun H."/>
            <person name="Tunlid A."/>
            <person name="Henrissat B."/>
            <person name="Grigoriev I.V."/>
            <person name="Hibbett D.S."/>
            <person name="Martin F."/>
            <person name="Nordberg H.P."/>
            <person name="Cantor M.N."/>
            <person name="Hua S.X."/>
        </authorList>
    </citation>
    <scope>NUCLEOTIDE SEQUENCE [LARGE SCALE GENOMIC DNA]</scope>
    <source>
        <strain evidence="2 3">Zn</strain>
    </source>
</reference>
<dbReference type="InterPro" id="IPR011990">
    <property type="entry name" value="TPR-like_helical_dom_sf"/>
</dbReference>
<evidence type="ECO:0000313" key="3">
    <source>
        <dbReference type="Proteomes" id="UP000054321"/>
    </source>
</evidence>